<organism evidence="1 2">
    <name type="scientific">Dermacentor silvarum</name>
    <name type="common">Tick</name>
    <dbReference type="NCBI Taxonomy" id="543639"/>
    <lineage>
        <taxon>Eukaryota</taxon>
        <taxon>Metazoa</taxon>
        <taxon>Ecdysozoa</taxon>
        <taxon>Arthropoda</taxon>
        <taxon>Chelicerata</taxon>
        <taxon>Arachnida</taxon>
        <taxon>Acari</taxon>
        <taxon>Parasitiformes</taxon>
        <taxon>Ixodida</taxon>
        <taxon>Ixodoidea</taxon>
        <taxon>Ixodidae</taxon>
        <taxon>Rhipicephalinae</taxon>
        <taxon>Dermacentor</taxon>
    </lineage>
</organism>
<proteinExistence type="predicted"/>
<sequence>MRAAMSTREQRIRNLSKRRARRHDEPRTDAPSWEYDGRPPSSWLPCGAASGHEQGGAETAGRDVDDGSNNKSRTLRGCVPVWWVQNLVSEVVYVWKMYSKAPLVHTPCSPPTQGFVYKTPHDGGGVYTIESLKKTPFQVMRIASRITTKQYGLKEDDGTQLVQALIISRIAYAASCLPLTPKEKDQLDVLLRKAHKQALGLPPGIATIKLEALGAHNTVREIVGAHLTSQRERLVLTPTVKKLLARLDYPTQGRGYEKSIYLTPTSGSMSR</sequence>
<gene>
    <name evidence="1" type="ORF">HPB49_020747</name>
</gene>
<protein>
    <submittedName>
        <fullName evidence="1">Uncharacterized protein</fullName>
    </submittedName>
</protein>
<name>A0ACB8C5C6_DERSI</name>
<dbReference type="Proteomes" id="UP000821865">
    <property type="component" value="Chromosome 9"/>
</dbReference>
<comment type="caution">
    <text evidence="1">The sequence shown here is derived from an EMBL/GenBank/DDBJ whole genome shotgun (WGS) entry which is preliminary data.</text>
</comment>
<dbReference type="EMBL" id="CM023478">
    <property type="protein sequence ID" value="KAH7934038.1"/>
    <property type="molecule type" value="Genomic_DNA"/>
</dbReference>
<keyword evidence="2" id="KW-1185">Reference proteome</keyword>
<reference evidence="1" key="1">
    <citation type="submission" date="2020-05" db="EMBL/GenBank/DDBJ databases">
        <title>Large-scale comparative analyses of tick genomes elucidate their genetic diversity and vector capacities.</title>
        <authorList>
            <person name="Jia N."/>
            <person name="Wang J."/>
            <person name="Shi W."/>
            <person name="Du L."/>
            <person name="Sun Y."/>
            <person name="Zhan W."/>
            <person name="Jiang J."/>
            <person name="Wang Q."/>
            <person name="Zhang B."/>
            <person name="Ji P."/>
            <person name="Sakyi L.B."/>
            <person name="Cui X."/>
            <person name="Yuan T."/>
            <person name="Jiang B."/>
            <person name="Yang W."/>
            <person name="Lam T.T.-Y."/>
            <person name="Chang Q."/>
            <person name="Ding S."/>
            <person name="Wang X."/>
            <person name="Zhu J."/>
            <person name="Ruan X."/>
            <person name="Zhao L."/>
            <person name="Wei J."/>
            <person name="Que T."/>
            <person name="Du C."/>
            <person name="Cheng J."/>
            <person name="Dai P."/>
            <person name="Han X."/>
            <person name="Huang E."/>
            <person name="Gao Y."/>
            <person name="Liu J."/>
            <person name="Shao H."/>
            <person name="Ye R."/>
            <person name="Li L."/>
            <person name="Wei W."/>
            <person name="Wang X."/>
            <person name="Wang C."/>
            <person name="Yang T."/>
            <person name="Huo Q."/>
            <person name="Li W."/>
            <person name="Guo W."/>
            <person name="Chen H."/>
            <person name="Zhou L."/>
            <person name="Ni X."/>
            <person name="Tian J."/>
            <person name="Zhou Y."/>
            <person name="Sheng Y."/>
            <person name="Liu T."/>
            <person name="Pan Y."/>
            <person name="Xia L."/>
            <person name="Li J."/>
            <person name="Zhao F."/>
            <person name="Cao W."/>
        </authorList>
    </citation>
    <scope>NUCLEOTIDE SEQUENCE</scope>
    <source>
        <strain evidence="1">Dsil-2018</strain>
    </source>
</reference>
<evidence type="ECO:0000313" key="2">
    <source>
        <dbReference type="Proteomes" id="UP000821865"/>
    </source>
</evidence>
<evidence type="ECO:0000313" key="1">
    <source>
        <dbReference type="EMBL" id="KAH7934038.1"/>
    </source>
</evidence>
<accession>A0ACB8C5C6</accession>